<feature type="signal peptide" evidence="1">
    <location>
        <begin position="1"/>
        <end position="15"/>
    </location>
</feature>
<evidence type="ECO:0000256" key="1">
    <source>
        <dbReference type="SAM" id="SignalP"/>
    </source>
</evidence>
<dbReference type="EMBL" id="AK420770">
    <property type="protein sequence ID" value="BAN39358.1"/>
    <property type="molecule type" value="mRNA"/>
</dbReference>
<name>A0A5K1U414_ENTHI</name>
<reference evidence="3 4" key="2">
    <citation type="submission" date="2016-05" db="EMBL/GenBank/DDBJ databases">
        <title>First whole genome sequencing of Entamoeba histolytica HM1:IMSS-clone-6.</title>
        <authorList>
            <person name="Mukherjee Avik.K."/>
            <person name="Izumyama S."/>
            <person name="Nakada-Tsukui K."/>
            <person name="Nozaki T."/>
        </authorList>
    </citation>
    <scope>NUCLEOTIDE SEQUENCE [LARGE SCALE GENOMIC DNA]</scope>
    <source>
        <strain evidence="3 4">HM1:IMSS clone 6</strain>
    </source>
</reference>
<sequence length="213" mass="24613">MKVLFFLALVFIVNADNQPNEMKEYLSGEWKFYQVETTISDNSDNSEDNESEIEEREPLVAMNITARTDVADMLDVIIDDDNEKYYQISIYDGSTIEVQMIGDEVQEDKLFITMNFHNVSDMYIAEGTFRNISYTAYIPRTDALIASITTYQKDEEGKVIVTRYIGEKTFVDKRTFFQKYQMFIMMGLMMLFQMFMGQPGAQAPAQAQQQAAQ</sequence>
<gene>
    <name evidence="3" type="ORF">CL6EHI_068500</name>
</gene>
<dbReference type="VEuPathDB" id="AmoebaDB:KM1_108910"/>
<dbReference type="VEuPathDB" id="AmoebaDB:EHI_068500"/>
<dbReference type="HOGENOM" id="CLU_1296491_0_0_1"/>
<organism evidence="3 4">
    <name type="scientific">Entamoeba histolytica</name>
    <dbReference type="NCBI Taxonomy" id="5759"/>
    <lineage>
        <taxon>Eukaryota</taxon>
        <taxon>Amoebozoa</taxon>
        <taxon>Evosea</taxon>
        <taxon>Archamoebae</taxon>
        <taxon>Mastigamoebida</taxon>
        <taxon>Entamoebidae</taxon>
        <taxon>Entamoeba</taxon>
    </lineage>
</organism>
<dbReference type="EMBL" id="BDEQ01000001">
    <property type="protein sequence ID" value="GAT92111.1"/>
    <property type="molecule type" value="Genomic_DNA"/>
</dbReference>
<accession>S0AW71</accession>
<dbReference type="AlphaFoldDB" id="A0A5K1U414"/>
<accession>A0A5K1U414</accession>
<dbReference type="VEuPathDB" id="AmoebaDB:EHI8A_057980"/>
<dbReference type="Proteomes" id="UP000078387">
    <property type="component" value="Unassembled WGS sequence"/>
</dbReference>
<protein>
    <submittedName>
        <fullName evidence="3">Uncharacterized protein</fullName>
    </submittedName>
</protein>
<evidence type="ECO:0000313" key="3">
    <source>
        <dbReference type="EMBL" id="GAT92111.1"/>
    </source>
</evidence>
<dbReference type="VEuPathDB" id="AmoebaDB:EHI5A_049450"/>
<proteinExistence type="evidence at transcript level"/>
<feature type="chain" id="PRO_5023827271" evidence="1">
    <location>
        <begin position="16"/>
        <end position="213"/>
    </location>
</feature>
<keyword evidence="1" id="KW-0732">Signal</keyword>
<evidence type="ECO:0000313" key="4">
    <source>
        <dbReference type="Proteomes" id="UP000078387"/>
    </source>
</evidence>
<reference evidence="2" key="1">
    <citation type="submission" date="2012-06" db="EMBL/GenBank/DDBJ databases">
        <title>Short 5' UTR of Entamoeba genes.</title>
        <authorList>
            <person name="Hiranuka K."/>
            <person name="Kumagai M."/>
            <person name="Wakaguri H."/>
            <person name="Suzuki Y."/>
            <person name="Sugano S."/>
            <person name="Watanabe J."/>
            <person name="Makioka A."/>
        </authorList>
    </citation>
    <scope>NUCLEOTIDE SEQUENCE</scope>
    <source>
        <strain evidence="2">HM-1:IMSS</strain>
    </source>
</reference>
<dbReference type="VEuPathDB" id="AmoebaDB:EHI7A_056880"/>
<dbReference type="OMA" id="YYQLSIY"/>
<evidence type="ECO:0000313" key="2">
    <source>
        <dbReference type="EMBL" id="BAN39358.1"/>
    </source>
</evidence>